<organism evidence="1 2">
    <name type="scientific">Nostoc flagelliforme CCNUN1</name>
    <dbReference type="NCBI Taxonomy" id="2038116"/>
    <lineage>
        <taxon>Bacteria</taxon>
        <taxon>Bacillati</taxon>
        <taxon>Cyanobacteriota</taxon>
        <taxon>Cyanophyceae</taxon>
        <taxon>Nostocales</taxon>
        <taxon>Nostocaceae</taxon>
        <taxon>Nostoc</taxon>
    </lineage>
</organism>
<dbReference type="RefSeq" id="WP_100897722.1">
    <property type="nucleotide sequence ID" value="NZ_CAWNNC010000001.1"/>
</dbReference>
<dbReference type="OrthoDB" id="478351at2"/>
<dbReference type="AlphaFoldDB" id="A0A2K8SJD3"/>
<gene>
    <name evidence="1" type="ORF">COO91_01417</name>
</gene>
<sequence length="357" mass="40275">MVQAIDNPVAANFLTDAVVERHNFSQLNKTRIRFRIQLKKSTKSAAPKWADVLKAEVSEIESDLVKVTNSEVGLRGIKVFKKLDEAAAQLRQEIASVQEWMSSDTGDWVCPIDLAPLVWSQLLNIRDNIAPGLRNQLKVDYEAGLNDYQERIDQFLSLHTWELSQDKQADVKANLLRAFPILTDLEDYLQVVIGRPVIIPALSEQLNQQQAECLDQITKFIQQYDQNLEQRLRESALAGGEQLAAQLLEELADWEPGRKPIQFKKKMERHLMKVQVLLANASPEAGSSLEAMMAHLDSIVNDPAIESKNLGCDTRSQLQQKMDSIRAKLLDEQRNLQSLATGDVGLSKATVMSFKFR</sequence>
<name>A0A2K8SJD3_9NOSO</name>
<accession>A0A2K8SJD3</accession>
<keyword evidence="2" id="KW-1185">Reference proteome</keyword>
<reference evidence="1 2" key="1">
    <citation type="submission" date="2017-11" db="EMBL/GenBank/DDBJ databases">
        <title>Complete genome of a free-living desiccation-tolerant cyanobacterium and its photosynthetic adaptation to extreme terrestrial habitat.</title>
        <authorList>
            <person name="Shang J."/>
        </authorList>
    </citation>
    <scope>NUCLEOTIDE SEQUENCE [LARGE SCALE GENOMIC DNA]</scope>
    <source>
        <strain evidence="1 2">CCNUN1</strain>
    </source>
</reference>
<evidence type="ECO:0000313" key="2">
    <source>
        <dbReference type="Proteomes" id="UP000232003"/>
    </source>
</evidence>
<dbReference type="EMBL" id="CP024785">
    <property type="protein sequence ID" value="AUB35537.1"/>
    <property type="molecule type" value="Genomic_DNA"/>
</dbReference>
<dbReference type="KEGG" id="nfl:COO91_01417"/>
<proteinExistence type="predicted"/>
<evidence type="ECO:0000313" key="1">
    <source>
        <dbReference type="EMBL" id="AUB35537.1"/>
    </source>
</evidence>
<dbReference type="Proteomes" id="UP000232003">
    <property type="component" value="Chromosome"/>
</dbReference>
<protein>
    <submittedName>
        <fullName evidence="1">Actin-related protein</fullName>
    </submittedName>
</protein>